<sequence>MLGCRNRWHRRCTSTPTVGRALAIAVCALVLLCAPAAADPRPQFDNFCTPAIPGLEELSGMAAIGDKYYALGDSGTDDKLAVLDGNCGLVRWLNVPVDPYDTEDVAAFEGQLWLSDTGDNLRRRDTVSLTSMSPDDGSGELHRLTYPDGKHDAEALLIEPAGRPLIVTKEFSGPAGIYVPTGDTRITDLPSPGPAPLQRVGQVDLRKPTATGQTGPSPLVTGGAVSADGTVIALRTYSDVFLFAVPGGDFVKALTTGTPVVVTPRPQPQGESVTFTPAGDLLVGSETGGDGKPFPPLQILRGATALVAPVAAPHEREIDTGPHTWIWVAGVGSAVVIGGVVGAFALRRRRKL</sequence>
<dbReference type="InterPro" id="IPR011044">
    <property type="entry name" value="Quino_amine_DH_bsu"/>
</dbReference>
<organism evidence="3 4">
    <name type="scientific">Antrihabitans stalactiti</name>
    <dbReference type="NCBI Taxonomy" id="2584121"/>
    <lineage>
        <taxon>Bacteria</taxon>
        <taxon>Bacillati</taxon>
        <taxon>Actinomycetota</taxon>
        <taxon>Actinomycetes</taxon>
        <taxon>Mycobacteriales</taxon>
        <taxon>Nocardiaceae</taxon>
        <taxon>Antrihabitans</taxon>
    </lineage>
</organism>
<dbReference type="Proteomes" id="UP000535543">
    <property type="component" value="Unassembled WGS sequence"/>
</dbReference>
<keyword evidence="1" id="KW-0812">Transmembrane</keyword>
<dbReference type="SUPFAM" id="SSF50969">
    <property type="entry name" value="YVTN repeat-like/Quinoprotein amine dehydrogenase"/>
    <property type="match status" value="1"/>
</dbReference>
<feature type="signal peptide" evidence="2">
    <location>
        <begin position="1"/>
        <end position="38"/>
    </location>
</feature>
<comment type="caution">
    <text evidence="3">The sequence shown here is derived from an EMBL/GenBank/DDBJ whole genome shotgun (WGS) entry which is preliminary data.</text>
</comment>
<keyword evidence="4" id="KW-1185">Reference proteome</keyword>
<feature type="transmembrane region" description="Helical" evidence="1">
    <location>
        <begin position="325"/>
        <end position="346"/>
    </location>
</feature>
<proteinExistence type="predicted"/>
<reference evidence="3 4" key="1">
    <citation type="submission" date="2019-05" db="EMBL/GenBank/DDBJ databases">
        <authorList>
            <person name="Lee S.D."/>
        </authorList>
    </citation>
    <scope>NUCLEOTIDE SEQUENCE [LARGE SCALE GENOMIC DNA]</scope>
    <source>
        <strain evidence="3 4">YC2-7</strain>
    </source>
</reference>
<reference evidence="3 4" key="2">
    <citation type="submission" date="2020-06" db="EMBL/GenBank/DDBJ databases">
        <title>Antribacter stalactiti gen. nov., sp. nov., a new member of the family Nacardiaceae isolated from a cave.</title>
        <authorList>
            <person name="Kim I.S."/>
        </authorList>
    </citation>
    <scope>NUCLEOTIDE SEQUENCE [LARGE SCALE GENOMIC DNA]</scope>
    <source>
        <strain evidence="3 4">YC2-7</strain>
    </source>
</reference>
<keyword evidence="1" id="KW-0472">Membrane</keyword>
<name>A0A848K9J3_9NOCA</name>
<accession>A0A848K9J3</accession>
<dbReference type="AlphaFoldDB" id="A0A848K9J3"/>
<protein>
    <submittedName>
        <fullName evidence="3">Uncharacterized protein</fullName>
    </submittedName>
</protein>
<feature type="chain" id="PRO_5032992854" evidence="2">
    <location>
        <begin position="39"/>
        <end position="352"/>
    </location>
</feature>
<evidence type="ECO:0000256" key="1">
    <source>
        <dbReference type="SAM" id="Phobius"/>
    </source>
</evidence>
<keyword evidence="1" id="KW-1133">Transmembrane helix</keyword>
<gene>
    <name evidence="3" type="ORF">FGL95_03590</name>
</gene>
<evidence type="ECO:0000313" key="3">
    <source>
        <dbReference type="EMBL" id="NMN94118.1"/>
    </source>
</evidence>
<dbReference type="EMBL" id="VCQU01000001">
    <property type="protein sequence ID" value="NMN94118.1"/>
    <property type="molecule type" value="Genomic_DNA"/>
</dbReference>
<evidence type="ECO:0000256" key="2">
    <source>
        <dbReference type="SAM" id="SignalP"/>
    </source>
</evidence>
<evidence type="ECO:0000313" key="4">
    <source>
        <dbReference type="Proteomes" id="UP000535543"/>
    </source>
</evidence>
<keyword evidence="2" id="KW-0732">Signal</keyword>